<dbReference type="EMBL" id="OCTN01000002">
    <property type="protein sequence ID" value="SOH93631.1"/>
    <property type="molecule type" value="Genomic_DNA"/>
</dbReference>
<dbReference type="PANTHER" id="PTHR32322:SF18">
    <property type="entry name" value="S-ADENOSYLMETHIONINE_S-ADENOSYLHOMOCYSTEINE TRANSPORTER"/>
    <property type="match status" value="1"/>
</dbReference>
<feature type="transmembrane region" description="Helical" evidence="6">
    <location>
        <begin position="42"/>
        <end position="59"/>
    </location>
</feature>
<accession>A0A2C9CQ25</accession>
<dbReference type="RefSeq" id="WP_097929201.1">
    <property type="nucleotide sequence ID" value="NZ_OCTN01000002.1"/>
</dbReference>
<evidence type="ECO:0000256" key="4">
    <source>
        <dbReference type="ARBA" id="ARBA00022989"/>
    </source>
</evidence>
<dbReference type="InterPro" id="IPR000620">
    <property type="entry name" value="EamA_dom"/>
</dbReference>
<evidence type="ECO:0000256" key="3">
    <source>
        <dbReference type="ARBA" id="ARBA00022692"/>
    </source>
</evidence>
<feature type="transmembrane region" description="Helical" evidence="6">
    <location>
        <begin position="273"/>
        <end position="293"/>
    </location>
</feature>
<feature type="transmembrane region" description="Helical" evidence="6">
    <location>
        <begin position="71"/>
        <end position="90"/>
    </location>
</feature>
<proteinExistence type="predicted"/>
<reference evidence="9" key="1">
    <citation type="submission" date="2017-09" db="EMBL/GenBank/DDBJ databases">
        <authorList>
            <person name="Varghese N."/>
            <person name="Submissions S."/>
        </authorList>
    </citation>
    <scope>NUCLEOTIDE SEQUENCE [LARGE SCALE GENOMIC DNA]</scope>
    <source>
        <strain evidence="9">C7</strain>
    </source>
</reference>
<feature type="transmembrane region" description="Helical" evidence="6">
    <location>
        <begin position="102"/>
        <end position="120"/>
    </location>
</feature>
<feature type="transmembrane region" description="Helical" evidence="6">
    <location>
        <begin position="127"/>
        <end position="148"/>
    </location>
</feature>
<keyword evidence="2" id="KW-1003">Cell membrane</keyword>
<feature type="transmembrane region" description="Helical" evidence="6">
    <location>
        <begin position="186"/>
        <end position="205"/>
    </location>
</feature>
<evidence type="ECO:0000256" key="2">
    <source>
        <dbReference type="ARBA" id="ARBA00022475"/>
    </source>
</evidence>
<keyword evidence="5 6" id="KW-0472">Membrane</keyword>
<evidence type="ECO:0000256" key="5">
    <source>
        <dbReference type="ARBA" id="ARBA00023136"/>
    </source>
</evidence>
<organism evidence="8 9">
    <name type="scientific">Pontivivens marinum</name>
    <dbReference type="NCBI Taxonomy" id="1690039"/>
    <lineage>
        <taxon>Bacteria</taxon>
        <taxon>Pseudomonadati</taxon>
        <taxon>Pseudomonadota</taxon>
        <taxon>Alphaproteobacteria</taxon>
        <taxon>Rhodobacterales</taxon>
        <taxon>Paracoccaceae</taxon>
        <taxon>Pontivivens</taxon>
    </lineage>
</organism>
<gene>
    <name evidence="8" type="ORF">SAMN06273572_102308</name>
</gene>
<feature type="domain" description="EamA" evidence="7">
    <location>
        <begin position="157"/>
        <end position="290"/>
    </location>
</feature>
<evidence type="ECO:0000313" key="9">
    <source>
        <dbReference type="Proteomes" id="UP000220034"/>
    </source>
</evidence>
<dbReference type="GO" id="GO:0005886">
    <property type="term" value="C:plasma membrane"/>
    <property type="evidence" value="ECO:0007669"/>
    <property type="project" value="UniProtKB-SubCell"/>
</dbReference>
<sequence>MTMQGREAALAWGAVAVTLTIWASFLVATRAAATSQLSPADVGILRFLPAALLFAPVWLRRSPIPPSARWVEVITIGLVGGFAFVFLLSWGLQYAPVADGGVFAPSMLPLYVAALSFVFLGERFSTLRIIGFALILAGALGVGGWEALTNAQSGAWRGHLLISAGAMLWACYTVAYKRSTIGPVDAAAMICFWSSLAFLALLPFIPSRIPETPPSALILQIVMQGGLSGFVSTMTYGYALSKIAPSKVAACAALVPVMAAIGGWIFLGEPISMVKAAGITIVALGVLLASGVVHARQR</sequence>
<protein>
    <submittedName>
        <fullName evidence="8">EamA-like transporter family protein</fullName>
    </submittedName>
</protein>
<dbReference type="InterPro" id="IPR037185">
    <property type="entry name" value="EmrE-like"/>
</dbReference>
<comment type="subcellular location">
    <subcellularLocation>
        <location evidence="1">Cell membrane</location>
        <topology evidence="1">Multi-pass membrane protein</topology>
    </subcellularLocation>
</comment>
<feature type="transmembrane region" description="Helical" evidence="6">
    <location>
        <begin position="217"/>
        <end position="236"/>
    </location>
</feature>
<feature type="transmembrane region" description="Helical" evidence="6">
    <location>
        <begin position="154"/>
        <end position="174"/>
    </location>
</feature>
<evidence type="ECO:0000313" key="8">
    <source>
        <dbReference type="EMBL" id="SOH93631.1"/>
    </source>
</evidence>
<dbReference type="InterPro" id="IPR050638">
    <property type="entry name" value="AA-Vitamin_Transporters"/>
</dbReference>
<dbReference type="SUPFAM" id="SSF103481">
    <property type="entry name" value="Multidrug resistance efflux transporter EmrE"/>
    <property type="match status" value="2"/>
</dbReference>
<dbReference type="OrthoDB" id="7743310at2"/>
<evidence type="ECO:0000256" key="1">
    <source>
        <dbReference type="ARBA" id="ARBA00004651"/>
    </source>
</evidence>
<keyword evidence="3 6" id="KW-0812">Transmembrane</keyword>
<dbReference type="Proteomes" id="UP000220034">
    <property type="component" value="Unassembled WGS sequence"/>
</dbReference>
<feature type="domain" description="EamA" evidence="7">
    <location>
        <begin position="16"/>
        <end position="142"/>
    </location>
</feature>
<dbReference type="PANTHER" id="PTHR32322">
    <property type="entry name" value="INNER MEMBRANE TRANSPORTER"/>
    <property type="match status" value="1"/>
</dbReference>
<evidence type="ECO:0000259" key="7">
    <source>
        <dbReference type="Pfam" id="PF00892"/>
    </source>
</evidence>
<keyword evidence="9" id="KW-1185">Reference proteome</keyword>
<keyword evidence="4 6" id="KW-1133">Transmembrane helix</keyword>
<dbReference type="Pfam" id="PF00892">
    <property type="entry name" value="EamA"/>
    <property type="match status" value="2"/>
</dbReference>
<name>A0A2C9CQ25_9RHOB</name>
<feature type="transmembrane region" description="Helical" evidence="6">
    <location>
        <begin position="248"/>
        <end position="267"/>
    </location>
</feature>
<evidence type="ECO:0000256" key="6">
    <source>
        <dbReference type="SAM" id="Phobius"/>
    </source>
</evidence>
<dbReference type="Gene3D" id="1.10.3730.20">
    <property type="match status" value="1"/>
</dbReference>
<dbReference type="AlphaFoldDB" id="A0A2C9CQ25"/>